<sequence length="63" mass="7627">MKKLVRRILKRIIQVHVISFMDNGIKKEYWTMHILRFQIFTNIVTVHESEPVDELSEYLGILR</sequence>
<reference evidence="1 2" key="1">
    <citation type="submission" date="2019-07" db="EMBL/GenBank/DDBJ databases">
        <title>Genomic Encyclopedia of Archaeal and Bacterial Type Strains, Phase II (KMG-II): from individual species to whole genera.</title>
        <authorList>
            <person name="Goeker M."/>
        </authorList>
    </citation>
    <scope>NUCLEOTIDE SEQUENCE [LARGE SCALE GENOMIC DNA]</scope>
    <source>
        <strain evidence="1 2">DSM 14571</strain>
    </source>
</reference>
<accession>A0ABY3NC51</accession>
<gene>
    <name evidence="1" type="ORF">LX74_03483</name>
</gene>
<organism evidence="1 2">
    <name type="scientific">Elizabethkingia miricola</name>
    <name type="common">Chryseobacterium miricola</name>
    <dbReference type="NCBI Taxonomy" id="172045"/>
    <lineage>
        <taxon>Bacteria</taxon>
        <taxon>Pseudomonadati</taxon>
        <taxon>Bacteroidota</taxon>
        <taxon>Flavobacteriia</taxon>
        <taxon>Flavobacteriales</taxon>
        <taxon>Weeksellaceae</taxon>
        <taxon>Elizabethkingia</taxon>
    </lineage>
</organism>
<proteinExistence type="predicted"/>
<keyword evidence="2" id="KW-1185">Reference proteome</keyword>
<dbReference type="Proteomes" id="UP000324513">
    <property type="component" value="Unassembled WGS sequence"/>
</dbReference>
<dbReference type="EMBL" id="VNHK01000014">
    <property type="protein sequence ID" value="TYO88121.1"/>
    <property type="molecule type" value="Genomic_DNA"/>
</dbReference>
<dbReference type="RefSeq" id="WP_065083276.1">
    <property type="nucleotide sequence ID" value="NZ_FLSS01000015.1"/>
</dbReference>
<evidence type="ECO:0000313" key="1">
    <source>
        <dbReference type="EMBL" id="TYO88121.1"/>
    </source>
</evidence>
<protein>
    <submittedName>
        <fullName evidence="1">Uncharacterized protein</fullName>
    </submittedName>
</protein>
<name>A0ABY3NC51_ELIMR</name>
<evidence type="ECO:0000313" key="2">
    <source>
        <dbReference type="Proteomes" id="UP000324513"/>
    </source>
</evidence>
<comment type="caution">
    <text evidence="1">The sequence shown here is derived from an EMBL/GenBank/DDBJ whole genome shotgun (WGS) entry which is preliminary data.</text>
</comment>